<keyword evidence="4" id="KW-1185">Reference proteome</keyword>
<dbReference type="Gene3D" id="3.10.20.90">
    <property type="entry name" value="Phosphatidylinositol 3-kinase Catalytic Subunit, Chain A, domain 1"/>
    <property type="match status" value="1"/>
</dbReference>
<evidence type="ECO:0000313" key="2">
    <source>
        <dbReference type="EMBL" id="KAK2951830.1"/>
    </source>
</evidence>
<dbReference type="PANTHER" id="PTHR10562">
    <property type="entry name" value="SMALL UBIQUITIN-RELATED MODIFIER"/>
    <property type="match status" value="1"/>
</dbReference>
<dbReference type="Proteomes" id="UP001281761">
    <property type="component" value="Unassembled WGS sequence"/>
</dbReference>
<gene>
    <name evidence="2" type="ORF">BLNAU_13198</name>
    <name evidence="3" type="ORF">BLNAU_13200</name>
</gene>
<dbReference type="InterPro" id="IPR029071">
    <property type="entry name" value="Ubiquitin-like_domsf"/>
</dbReference>
<evidence type="ECO:0000313" key="4">
    <source>
        <dbReference type="Proteomes" id="UP001281761"/>
    </source>
</evidence>
<dbReference type="Pfam" id="PF11976">
    <property type="entry name" value="Rad60-SLD"/>
    <property type="match status" value="1"/>
</dbReference>
<comment type="caution">
    <text evidence="2">The sequence shown here is derived from an EMBL/GenBank/DDBJ whole genome shotgun (WGS) entry which is preliminary data.</text>
</comment>
<name>A0ABQ9XK35_9EUKA</name>
<accession>A0ABQ9XK35</accession>
<dbReference type="PROSITE" id="PS50053">
    <property type="entry name" value="UBIQUITIN_2"/>
    <property type="match status" value="1"/>
</dbReference>
<dbReference type="InterPro" id="IPR022617">
    <property type="entry name" value="Rad60/SUMO-like_dom"/>
</dbReference>
<feature type="domain" description="Ubiquitin-like" evidence="1">
    <location>
        <begin position="10"/>
        <end position="87"/>
    </location>
</feature>
<protein>
    <submittedName>
        <fullName evidence="2">SUMO protein</fullName>
    </submittedName>
</protein>
<dbReference type="SMART" id="SM00213">
    <property type="entry name" value="UBQ"/>
    <property type="match status" value="1"/>
</dbReference>
<organism evidence="2 4">
    <name type="scientific">Blattamonas nauphoetae</name>
    <dbReference type="NCBI Taxonomy" id="2049346"/>
    <lineage>
        <taxon>Eukaryota</taxon>
        <taxon>Metamonada</taxon>
        <taxon>Preaxostyla</taxon>
        <taxon>Oxymonadida</taxon>
        <taxon>Blattamonas</taxon>
    </lineage>
</organism>
<dbReference type="SUPFAM" id="SSF54236">
    <property type="entry name" value="Ubiquitin-like"/>
    <property type="match status" value="1"/>
</dbReference>
<sequence>MTDTATDKTVHLNVKVRSATGEEVYFKIKKNTALKKLMDAYCTRENLIPASVRFMFDGNRLKPTDTPEKLDMEDGDMIDASVEQTGGY</sequence>
<proteinExistence type="predicted"/>
<dbReference type="CDD" id="cd16116">
    <property type="entry name" value="Ubl_Smt3_like"/>
    <property type="match status" value="1"/>
</dbReference>
<dbReference type="EMBL" id="JARBJD010000112">
    <property type="protein sequence ID" value="KAK2951832.1"/>
    <property type="molecule type" value="Genomic_DNA"/>
</dbReference>
<dbReference type="InterPro" id="IPR000626">
    <property type="entry name" value="Ubiquitin-like_dom"/>
</dbReference>
<dbReference type="EMBL" id="JARBJD010000112">
    <property type="protein sequence ID" value="KAK2951830.1"/>
    <property type="molecule type" value="Genomic_DNA"/>
</dbReference>
<evidence type="ECO:0000313" key="3">
    <source>
        <dbReference type="EMBL" id="KAK2951832.1"/>
    </source>
</evidence>
<reference evidence="2 4" key="1">
    <citation type="journal article" date="2022" name="bioRxiv">
        <title>Genomics of Preaxostyla Flagellates Illuminates Evolutionary Transitions and the Path Towards Mitochondrial Loss.</title>
        <authorList>
            <person name="Novak L.V.F."/>
            <person name="Treitli S.C."/>
            <person name="Pyrih J."/>
            <person name="Halakuc P."/>
            <person name="Pipaliya S.V."/>
            <person name="Vacek V."/>
            <person name="Brzon O."/>
            <person name="Soukal P."/>
            <person name="Eme L."/>
            <person name="Dacks J.B."/>
            <person name="Karnkowska A."/>
            <person name="Elias M."/>
            <person name="Hampl V."/>
        </authorList>
    </citation>
    <scope>NUCLEOTIDE SEQUENCE [LARGE SCALE GENOMIC DNA]</scope>
    <source>
        <strain evidence="2">NAU3</strain>
        <tissue evidence="2">Gut</tissue>
    </source>
</reference>
<evidence type="ECO:0000259" key="1">
    <source>
        <dbReference type="PROSITE" id="PS50053"/>
    </source>
</evidence>